<name>A0ABM1ZAW2_AEDAL</name>
<sequence length="432" mass="48991">MYSYSTMDPETVQYITLSGPILPAVAVVITEEQRAYNPVLDRDARELGLDVMLLKAGLDNYNSIIINDHGITSPREFSELQGTDVKLFCRVARDRVLFRKLLLNLKTLFNESAEAEEGSSAVEMLTANSKKFKDFLGYLNSRSDGKAIMKYYEDNATLTNTLRNELAKMIVMDAAVEGLEINGKFYDLMSKKIAATFVTESPEIYYKPGYTTPEGGRIGPSGKLVKRKGTVLQSLGLKKPKEKKTDTVPTSTVIHGEEQLSARDWLVYGRSPIEMVRTNWEACFELRQEDIKKAKDLSELFQLYPILADPKAGFLIELDFERLYPGATSSFYSRFPLLHNKLDKLISSAVTKDKAFQPLYDAYSHTSDGNKKDYLLCLLLPLIVQTNYRIKGSWKPSVRETQESFILEVEVSYKITIIRQILKNEQQKSESL</sequence>
<keyword evidence="2" id="KW-1185">Reference proteome</keyword>
<reference evidence="2" key="1">
    <citation type="journal article" date="2015" name="Proc. Natl. Acad. Sci. U.S.A.">
        <title>Genome sequence of the Asian Tiger mosquito, Aedes albopictus, reveals insights into its biology, genetics, and evolution.</title>
        <authorList>
            <person name="Chen X.G."/>
            <person name="Jiang X."/>
            <person name="Gu J."/>
            <person name="Xu M."/>
            <person name="Wu Y."/>
            <person name="Deng Y."/>
            <person name="Zhang C."/>
            <person name="Bonizzoni M."/>
            <person name="Dermauw W."/>
            <person name="Vontas J."/>
            <person name="Armbruster P."/>
            <person name="Huang X."/>
            <person name="Yang Y."/>
            <person name="Zhang H."/>
            <person name="He W."/>
            <person name="Peng H."/>
            <person name="Liu Y."/>
            <person name="Wu K."/>
            <person name="Chen J."/>
            <person name="Lirakis M."/>
            <person name="Topalis P."/>
            <person name="Van Leeuwen T."/>
            <person name="Hall A.B."/>
            <person name="Jiang X."/>
            <person name="Thorpe C."/>
            <person name="Mueller R.L."/>
            <person name="Sun C."/>
            <person name="Waterhouse R.M."/>
            <person name="Yan G."/>
            <person name="Tu Z.J."/>
            <person name="Fang X."/>
            <person name="James A.A."/>
        </authorList>
    </citation>
    <scope>NUCLEOTIDE SEQUENCE [LARGE SCALE GENOMIC DNA]</scope>
    <source>
        <strain evidence="2">Foshan</strain>
    </source>
</reference>
<dbReference type="GeneID" id="109408064"/>
<proteinExistence type="predicted"/>
<dbReference type="RefSeq" id="XP_062716968.1">
    <property type="nucleotide sequence ID" value="XM_062860984.1"/>
</dbReference>
<organism evidence="1 2">
    <name type="scientific">Aedes albopictus</name>
    <name type="common">Asian tiger mosquito</name>
    <name type="synonym">Stegomyia albopicta</name>
    <dbReference type="NCBI Taxonomy" id="7160"/>
    <lineage>
        <taxon>Eukaryota</taxon>
        <taxon>Metazoa</taxon>
        <taxon>Ecdysozoa</taxon>
        <taxon>Arthropoda</taxon>
        <taxon>Hexapoda</taxon>
        <taxon>Insecta</taxon>
        <taxon>Pterygota</taxon>
        <taxon>Neoptera</taxon>
        <taxon>Endopterygota</taxon>
        <taxon>Diptera</taxon>
        <taxon>Nematocera</taxon>
        <taxon>Culicoidea</taxon>
        <taxon>Culicidae</taxon>
        <taxon>Culicinae</taxon>
        <taxon>Aedini</taxon>
        <taxon>Aedes</taxon>
        <taxon>Stegomyia</taxon>
    </lineage>
</organism>
<evidence type="ECO:0000313" key="2">
    <source>
        <dbReference type="Proteomes" id="UP000069940"/>
    </source>
</evidence>
<evidence type="ECO:0000313" key="1">
    <source>
        <dbReference type="EnsemblMetazoa" id="AALFPA23_016729.P24420"/>
    </source>
</evidence>
<accession>A0ABM1ZAW2</accession>
<dbReference type="Proteomes" id="UP000069940">
    <property type="component" value="Unassembled WGS sequence"/>
</dbReference>
<protein>
    <submittedName>
        <fullName evidence="1">Uncharacterized protein</fullName>
    </submittedName>
</protein>
<reference evidence="1" key="2">
    <citation type="submission" date="2025-05" db="UniProtKB">
        <authorList>
            <consortium name="EnsemblMetazoa"/>
        </authorList>
    </citation>
    <scope>IDENTIFICATION</scope>
    <source>
        <strain evidence="1">Foshan</strain>
    </source>
</reference>
<dbReference type="EnsemblMetazoa" id="AALFPA23_016729.R24420">
    <property type="protein sequence ID" value="AALFPA23_016729.P24420"/>
    <property type="gene ID" value="AALFPA23_016729"/>
</dbReference>